<organism evidence="2 3">
    <name type="scientific">Fusarium poae</name>
    <dbReference type="NCBI Taxonomy" id="36050"/>
    <lineage>
        <taxon>Eukaryota</taxon>
        <taxon>Fungi</taxon>
        <taxon>Dikarya</taxon>
        <taxon>Ascomycota</taxon>
        <taxon>Pezizomycotina</taxon>
        <taxon>Sordariomycetes</taxon>
        <taxon>Hypocreomycetidae</taxon>
        <taxon>Hypocreales</taxon>
        <taxon>Nectriaceae</taxon>
        <taxon>Fusarium</taxon>
    </lineage>
</organism>
<gene>
    <name evidence="2" type="ORF">FPOA_07728</name>
</gene>
<comment type="caution">
    <text evidence="2">The sequence shown here is derived from an EMBL/GenBank/DDBJ whole genome shotgun (WGS) entry which is preliminary data.</text>
</comment>
<dbReference type="Proteomes" id="UP000091967">
    <property type="component" value="Unassembled WGS sequence"/>
</dbReference>
<proteinExistence type="predicted"/>
<protein>
    <submittedName>
        <fullName evidence="2">Uncharacterized protein</fullName>
    </submittedName>
</protein>
<dbReference type="EMBL" id="LYXU01000003">
    <property type="protein sequence ID" value="OBS21390.1"/>
    <property type="molecule type" value="Genomic_DNA"/>
</dbReference>
<feature type="compositionally biased region" description="Polar residues" evidence="1">
    <location>
        <begin position="408"/>
        <end position="419"/>
    </location>
</feature>
<evidence type="ECO:0000313" key="3">
    <source>
        <dbReference type="Proteomes" id="UP000091967"/>
    </source>
</evidence>
<evidence type="ECO:0000256" key="1">
    <source>
        <dbReference type="SAM" id="MobiDB-lite"/>
    </source>
</evidence>
<name>A0A1B8ALG0_FUSPO</name>
<dbReference type="OrthoDB" id="5087176at2759"/>
<feature type="region of interest" description="Disordered" evidence="1">
    <location>
        <begin position="405"/>
        <end position="455"/>
    </location>
</feature>
<feature type="region of interest" description="Disordered" evidence="1">
    <location>
        <begin position="92"/>
        <end position="209"/>
    </location>
</feature>
<reference evidence="2 3" key="1">
    <citation type="submission" date="2016-06" db="EMBL/GenBank/DDBJ databases">
        <title>Living apart together: crosstalk between the core and supernumerary genomes in a fungal plant pathogen.</title>
        <authorList>
            <person name="Vanheule A."/>
            <person name="Audenaert K."/>
            <person name="Warris S."/>
            <person name="Van De Geest H."/>
            <person name="Schijlen E."/>
            <person name="Hofte M."/>
            <person name="De Saeger S."/>
            <person name="Haesaert G."/>
            <person name="Waalwijk C."/>
            <person name="Van Der Lee T."/>
        </authorList>
    </citation>
    <scope>NUCLEOTIDE SEQUENCE [LARGE SCALE GENOMIC DNA]</scope>
    <source>
        <strain evidence="2 3">2516</strain>
    </source>
</reference>
<feature type="compositionally biased region" description="Pro residues" evidence="1">
    <location>
        <begin position="105"/>
        <end position="119"/>
    </location>
</feature>
<dbReference type="AlphaFoldDB" id="A0A1B8ALG0"/>
<feature type="compositionally biased region" description="Acidic residues" evidence="1">
    <location>
        <begin position="188"/>
        <end position="197"/>
    </location>
</feature>
<feature type="compositionally biased region" description="Low complexity" evidence="1">
    <location>
        <begin position="255"/>
        <end position="270"/>
    </location>
</feature>
<accession>A0A1B8ALG0</accession>
<evidence type="ECO:0000313" key="2">
    <source>
        <dbReference type="EMBL" id="OBS21390.1"/>
    </source>
</evidence>
<keyword evidence="3" id="KW-1185">Reference proteome</keyword>
<dbReference type="OMA" id="VCHNGIA"/>
<feature type="compositionally biased region" description="Pro residues" evidence="1">
    <location>
        <begin position="139"/>
        <end position="148"/>
    </location>
</feature>
<feature type="compositionally biased region" description="Low complexity" evidence="1">
    <location>
        <begin position="149"/>
        <end position="164"/>
    </location>
</feature>
<sequence>MPSWTITNEDKMSSWRDQLSPRNLSFRGFRRASESVAKTNSTAKTDFTMMHYPDRPTRRITEADIPNDEECKKSLARMRKASFAEQIHHRRHEYHHQHQNQLSPVPEPTPTTTPTPTPEEPFTLKLPTSKVPRITVPRIEPPPPPSPRAQPEQPQVEEPQAHQPSRLTFGPFNGPFRSAYGSLSPAQEEPENVDNDESTATQGGLQVPEPAIDIRSSILAVDDLNLAKGPAASPVVISEAKTIRLERVERIDNTPAASPFSSPRPSDASSTGWPKRKPSVQMVAIRPSSQDSQRRKPSVHTVVVRRPSTKPHIDALSSHPTHSSTAAPVHVRQDSLSDPMCRICHNGIAERSGTCSICDNDSMIATPVEISPNFSRLHHKPTIKKYNRPPPLVSQSLNGIAKLHRPSASLTSDPEANQISPPASPPGSRSSSTAETVKSLATGPSVPPTPMSALPTPEVFKRFKEEVESRAQAVDGPAFDDPWMAKSRTLEDDVYEDDWADYYFDEQNFNAGPGKQTESQAPDLHYVASPVCPGPGWI</sequence>
<feature type="region of interest" description="Disordered" evidence="1">
    <location>
        <begin position="254"/>
        <end position="331"/>
    </location>
</feature>